<comment type="similarity">
    <text evidence="4 13">Belongs to the serine/threonine dehydratase family.</text>
</comment>
<evidence type="ECO:0000256" key="12">
    <source>
        <dbReference type="ARBA" id="ARBA00025527"/>
    </source>
</evidence>
<dbReference type="InterPro" id="IPR036052">
    <property type="entry name" value="TrpB-like_PALP_sf"/>
</dbReference>
<keyword evidence="17" id="KW-1185">Reference proteome</keyword>
<evidence type="ECO:0000259" key="15">
    <source>
        <dbReference type="PROSITE" id="PS51672"/>
    </source>
</evidence>
<dbReference type="NCBIfam" id="NF009130">
    <property type="entry name" value="PRK12483.1"/>
    <property type="match status" value="1"/>
</dbReference>
<dbReference type="GO" id="GO:0030170">
    <property type="term" value="F:pyridoxal phosphate binding"/>
    <property type="evidence" value="ECO:0007669"/>
    <property type="project" value="InterPro"/>
</dbReference>
<sequence length="575" mass="62794">MPPGGADARNRCKATGDGRQLYGSRRRRPGAPPEGSGRRPRRKARRWRYHCRFPIAGNSEPRLAHRPMSSSHDYLKKILTARVYDVAHETELEPARNLSARLANSVYLKREDNQPVFSFKLRGAYNKMVHIPADALARGVITASAGNHAQGVAYSAARLGVKAVIVVPVTTPQVKVDAVRAHGGPTVEVVQVGESYSDAYAHAVQLQEARGLTFVHPFDDALVIAGQGTVAMEILSQHQAPIHAIFVPIGGGGLAAGVAAYVKAVRPEIKVIGVQTEDSCAMAQSVRAGERVTLSEVGLFSDGTAVKLVGAETFRLCREYLDDILTVNTDALCAAIKDVFQDTRSVLEPAGALSVAGAKQYVERTGVQAQTLVAVTSGANMNFDRMRFVAERAEVGEAREAVFAVTIPEERGSFKRFCELVGERSVTEFNYRIADATAAHIFVGVQIRSRDESASIAQAFESHGFPTADLTNDELSKQHIRYMVGGRSPLAHDERLFRFEFPERPGALMKFLSSMAPDWNISLFHYRNQGADYSSILVGIQVPATDNAAFERFLSTLGYPHWDESGNPVYRLFLA</sequence>
<dbReference type="CDD" id="cd01562">
    <property type="entry name" value="Thr-dehyd"/>
    <property type="match status" value="1"/>
</dbReference>
<dbReference type="GO" id="GO:0006565">
    <property type="term" value="P:L-serine catabolic process"/>
    <property type="evidence" value="ECO:0007669"/>
    <property type="project" value="TreeGrafter"/>
</dbReference>
<dbReference type="InterPro" id="IPR001721">
    <property type="entry name" value="TD_ACT-like"/>
</dbReference>
<dbReference type="InterPro" id="IPR050147">
    <property type="entry name" value="Ser/Thr_Dehydratase"/>
</dbReference>
<evidence type="ECO:0000256" key="3">
    <source>
        <dbReference type="ARBA" id="ARBA00004810"/>
    </source>
</evidence>
<evidence type="ECO:0000256" key="1">
    <source>
        <dbReference type="ARBA" id="ARBA00001274"/>
    </source>
</evidence>
<dbReference type="PROSITE" id="PS00165">
    <property type="entry name" value="DEHYDRATASE_SER_THR"/>
    <property type="match status" value="1"/>
</dbReference>
<dbReference type="CDD" id="cd04907">
    <property type="entry name" value="ACT_ThrD-I_2"/>
    <property type="match status" value="1"/>
</dbReference>
<gene>
    <name evidence="13" type="primary">ilvA</name>
    <name evidence="16" type="ORF">SAMN06295900_106234</name>
</gene>
<dbReference type="Gene3D" id="3.40.50.1100">
    <property type="match status" value="2"/>
</dbReference>
<dbReference type="Proteomes" id="UP000192911">
    <property type="component" value="Unassembled WGS sequence"/>
</dbReference>
<dbReference type="CDD" id="cd04906">
    <property type="entry name" value="ACT_ThrD-I_1"/>
    <property type="match status" value="1"/>
</dbReference>
<dbReference type="RefSeq" id="WP_386092140.1">
    <property type="nucleotide sequence ID" value="NZ_JBHUGW010000001.1"/>
</dbReference>
<evidence type="ECO:0000256" key="7">
    <source>
        <dbReference type="ARBA" id="ARBA00022624"/>
    </source>
</evidence>
<proteinExistence type="inferred from homology"/>
<dbReference type="GO" id="GO:0006567">
    <property type="term" value="P:L-threonine catabolic process"/>
    <property type="evidence" value="ECO:0007669"/>
    <property type="project" value="TreeGrafter"/>
</dbReference>
<dbReference type="STRING" id="28094.SAMN06295900_106234"/>
<dbReference type="SUPFAM" id="SSF55021">
    <property type="entry name" value="ACT-like"/>
    <property type="match status" value="1"/>
</dbReference>
<comment type="catalytic activity">
    <reaction evidence="1 13">
        <text>L-threonine = 2-oxobutanoate + NH4(+)</text>
        <dbReference type="Rhea" id="RHEA:22108"/>
        <dbReference type="ChEBI" id="CHEBI:16763"/>
        <dbReference type="ChEBI" id="CHEBI:28938"/>
        <dbReference type="ChEBI" id="CHEBI:57926"/>
        <dbReference type="EC" id="4.3.1.19"/>
    </reaction>
</comment>
<evidence type="ECO:0000313" key="16">
    <source>
        <dbReference type="EMBL" id="SMF39330.1"/>
    </source>
</evidence>
<dbReference type="Gene3D" id="3.40.1020.10">
    <property type="entry name" value="Biosynthetic Threonine Deaminase, Domain 3"/>
    <property type="match status" value="1"/>
</dbReference>
<protein>
    <recommendedName>
        <fullName evidence="13">L-threonine dehydratase</fullName>
        <ecNumber evidence="13">4.3.1.19</ecNumber>
    </recommendedName>
    <alternativeName>
        <fullName evidence="13">Threonine deaminase</fullName>
    </alternativeName>
</protein>
<organism evidence="16 17">
    <name type="scientific">Trinickia caryophylli</name>
    <name type="common">Paraburkholderia caryophylli</name>
    <dbReference type="NCBI Taxonomy" id="28094"/>
    <lineage>
        <taxon>Bacteria</taxon>
        <taxon>Pseudomonadati</taxon>
        <taxon>Pseudomonadota</taxon>
        <taxon>Betaproteobacteria</taxon>
        <taxon>Burkholderiales</taxon>
        <taxon>Burkholderiaceae</taxon>
        <taxon>Trinickia</taxon>
    </lineage>
</organism>
<dbReference type="FunFam" id="3.40.50.1100:FF:000008">
    <property type="entry name" value="L-threonine dehydratase"/>
    <property type="match status" value="1"/>
</dbReference>
<dbReference type="InterPro" id="IPR038110">
    <property type="entry name" value="TD_ACT-like_sf"/>
</dbReference>
<dbReference type="GO" id="GO:0004794">
    <property type="term" value="F:threonine deaminase activity"/>
    <property type="evidence" value="ECO:0007669"/>
    <property type="project" value="UniProtKB-UniRule"/>
</dbReference>
<dbReference type="PANTHER" id="PTHR48078">
    <property type="entry name" value="THREONINE DEHYDRATASE, MITOCHONDRIAL-RELATED"/>
    <property type="match status" value="1"/>
</dbReference>
<evidence type="ECO:0000256" key="11">
    <source>
        <dbReference type="ARBA" id="ARBA00023304"/>
    </source>
</evidence>
<dbReference type="AlphaFoldDB" id="A0A1X7ESS0"/>
<reference evidence="17" key="1">
    <citation type="submission" date="2017-04" db="EMBL/GenBank/DDBJ databases">
        <authorList>
            <person name="Varghese N."/>
            <person name="Submissions S."/>
        </authorList>
    </citation>
    <scope>NUCLEOTIDE SEQUENCE [LARGE SCALE GENOMIC DNA]</scope>
    <source>
        <strain evidence="17">Ballard 720</strain>
    </source>
</reference>
<dbReference type="SUPFAM" id="SSF53686">
    <property type="entry name" value="Tryptophan synthase beta subunit-like PLP-dependent enzymes"/>
    <property type="match status" value="1"/>
</dbReference>
<keyword evidence="6 13" id="KW-0028">Amino-acid biosynthesis</keyword>
<dbReference type="GO" id="GO:0009097">
    <property type="term" value="P:isoleucine biosynthetic process"/>
    <property type="evidence" value="ECO:0007669"/>
    <property type="project" value="UniProtKB-UniRule"/>
</dbReference>
<dbReference type="PANTHER" id="PTHR48078:SF11">
    <property type="entry name" value="THREONINE DEHYDRATASE, MITOCHONDRIAL"/>
    <property type="match status" value="1"/>
</dbReference>
<dbReference type="FunFam" id="3.40.1020.10:FF:000001">
    <property type="entry name" value="L-threonine dehydratase"/>
    <property type="match status" value="1"/>
</dbReference>
<keyword evidence="10 13" id="KW-0456">Lyase</keyword>
<name>A0A1X7ESS0_TRICW</name>
<keyword evidence="8" id="KW-0677">Repeat</keyword>
<evidence type="ECO:0000313" key="17">
    <source>
        <dbReference type="Proteomes" id="UP000192911"/>
    </source>
</evidence>
<dbReference type="NCBIfam" id="TIGR01124">
    <property type="entry name" value="ilvA_2Cterm"/>
    <property type="match status" value="1"/>
</dbReference>
<evidence type="ECO:0000256" key="6">
    <source>
        <dbReference type="ARBA" id="ARBA00022605"/>
    </source>
</evidence>
<comment type="subunit">
    <text evidence="5 13">Homotetramer.</text>
</comment>
<dbReference type="InterPro" id="IPR005787">
    <property type="entry name" value="Thr_deHydtase_biosynth"/>
</dbReference>
<keyword evidence="7 13" id="KW-0412">Isoleucine biosynthesis</keyword>
<comment type="pathway">
    <text evidence="3 13">Amino-acid biosynthesis; L-isoleucine biosynthesis; 2-oxobutanoate from L-threonine: step 1/1.</text>
</comment>
<comment type="cofactor">
    <cofactor evidence="2 13">
        <name>pyridoxal 5'-phosphate</name>
        <dbReference type="ChEBI" id="CHEBI:597326"/>
    </cofactor>
</comment>
<evidence type="ECO:0000256" key="10">
    <source>
        <dbReference type="ARBA" id="ARBA00023239"/>
    </source>
</evidence>
<comment type="function">
    <text evidence="12 13">Catalyzes the anaerobic formation of alpha-ketobutyrate and ammonia from threonine in a two-step reaction. The first step involved a dehydration of threonine and a production of enamine intermediates (aminocrotonate), which tautomerizes to its imine form (iminobutyrate). Both intermediates are unstable and short-lived. The second step is the nonenzymatic hydrolysis of the enamine/imine intermediates to form 2-ketobutyrate and free ammonia. In the low water environment of the cell, the second step is accelerated by RidA.</text>
</comment>
<dbReference type="UniPathway" id="UPA00047">
    <property type="reaction ID" value="UER00054"/>
</dbReference>
<feature type="domain" description="ACT-like" evidence="15">
    <location>
        <begin position="495"/>
        <end position="566"/>
    </location>
</feature>
<evidence type="ECO:0000256" key="9">
    <source>
        <dbReference type="ARBA" id="ARBA00022898"/>
    </source>
</evidence>
<dbReference type="InterPro" id="IPR045865">
    <property type="entry name" value="ACT-like_dom_sf"/>
</dbReference>
<dbReference type="PROSITE" id="PS51672">
    <property type="entry name" value="ACT_LIKE"/>
    <property type="match status" value="2"/>
</dbReference>
<dbReference type="GO" id="GO:0003941">
    <property type="term" value="F:L-serine ammonia-lyase activity"/>
    <property type="evidence" value="ECO:0007669"/>
    <property type="project" value="TreeGrafter"/>
</dbReference>
<keyword evidence="9 13" id="KW-0663">Pyridoxal phosphate</keyword>
<keyword evidence="11 13" id="KW-0100">Branched-chain amino acid biosynthesis</keyword>
<dbReference type="Pfam" id="PF00291">
    <property type="entry name" value="PALP"/>
    <property type="match status" value="1"/>
</dbReference>
<dbReference type="InterPro" id="IPR001926">
    <property type="entry name" value="TrpB-like_PALP"/>
</dbReference>
<feature type="region of interest" description="Disordered" evidence="14">
    <location>
        <begin position="1"/>
        <end position="45"/>
    </location>
</feature>
<evidence type="ECO:0000256" key="8">
    <source>
        <dbReference type="ARBA" id="ARBA00022737"/>
    </source>
</evidence>
<evidence type="ECO:0000256" key="4">
    <source>
        <dbReference type="ARBA" id="ARBA00010869"/>
    </source>
</evidence>
<evidence type="ECO:0000256" key="2">
    <source>
        <dbReference type="ARBA" id="ARBA00001933"/>
    </source>
</evidence>
<accession>A0A1X7ESS0</accession>
<dbReference type="Pfam" id="PF00585">
    <property type="entry name" value="Thr_dehydrat_C"/>
    <property type="match status" value="2"/>
</dbReference>
<evidence type="ECO:0000256" key="13">
    <source>
        <dbReference type="RuleBase" id="RU362012"/>
    </source>
</evidence>
<feature type="domain" description="ACT-like" evidence="15">
    <location>
        <begin position="401"/>
        <end position="472"/>
    </location>
</feature>
<evidence type="ECO:0000256" key="5">
    <source>
        <dbReference type="ARBA" id="ARBA00011881"/>
    </source>
</evidence>
<dbReference type="EMBL" id="FXAH01000006">
    <property type="protein sequence ID" value="SMF39330.1"/>
    <property type="molecule type" value="Genomic_DNA"/>
</dbReference>
<dbReference type="InterPro" id="IPR000634">
    <property type="entry name" value="Ser/Thr_deHydtase_PyrdxlP-BS"/>
</dbReference>
<dbReference type="EC" id="4.3.1.19" evidence="13"/>
<dbReference type="NCBIfam" id="NF006674">
    <property type="entry name" value="PRK09224.1"/>
    <property type="match status" value="1"/>
</dbReference>
<evidence type="ECO:0000256" key="14">
    <source>
        <dbReference type="SAM" id="MobiDB-lite"/>
    </source>
</evidence>